<dbReference type="GO" id="GO:0004066">
    <property type="term" value="F:asparagine synthase (glutamine-hydrolyzing) activity"/>
    <property type="evidence" value="ECO:0007669"/>
    <property type="project" value="UniProtKB-EC"/>
</dbReference>
<dbReference type="Gene3D" id="3.60.20.10">
    <property type="entry name" value="Glutamine Phosphoribosylpyrophosphate, subunit 1, domain 1"/>
    <property type="match status" value="1"/>
</dbReference>
<gene>
    <name evidence="13" type="primary">asnB</name>
    <name evidence="13" type="ORF">CN613_22105</name>
</gene>
<dbReference type="PROSITE" id="PS51278">
    <property type="entry name" value="GATASE_TYPE_2"/>
    <property type="match status" value="1"/>
</dbReference>
<evidence type="ECO:0000256" key="6">
    <source>
        <dbReference type="ARBA" id="ARBA00022888"/>
    </source>
</evidence>
<dbReference type="Pfam" id="PF00733">
    <property type="entry name" value="Asn_synthase"/>
    <property type="match status" value="1"/>
</dbReference>
<evidence type="ECO:0000313" key="13">
    <source>
        <dbReference type="EMBL" id="PEM66571.1"/>
    </source>
</evidence>
<dbReference type="InterPro" id="IPR001962">
    <property type="entry name" value="Asn_synthase"/>
</dbReference>
<evidence type="ECO:0000256" key="9">
    <source>
        <dbReference type="PIRSR" id="PIRSR001589-1"/>
    </source>
</evidence>
<feature type="binding site" evidence="10">
    <location>
        <position position="100"/>
    </location>
    <ligand>
        <name>L-glutamine</name>
        <dbReference type="ChEBI" id="CHEBI:58359"/>
    </ligand>
</feature>
<comment type="pathway">
    <text evidence="1">Amino-acid biosynthesis; L-asparagine biosynthesis; L-asparagine from L-aspartate (L-Gln route): step 1/1.</text>
</comment>
<dbReference type="GO" id="GO:0005829">
    <property type="term" value="C:cytosol"/>
    <property type="evidence" value="ECO:0007669"/>
    <property type="project" value="TreeGrafter"/>
</dbReference>
<evidence type="ECO:0000256" key="1">
    <source>
        <dbReference type="ARBA" id="ARBA00005187"/>
    </source>
</evidence>
<dbReference type="Gene3D" id="3.40.50.620">
    <property type="entry name" value="HUPs"/>
    <property type="match status" value="1"/>
</dbReference>
<feature type="site" description="Important for beta-aspartyl-AMP intermediate formation" evidence="11">
    <location>
        <position position="369"/>
    </location>
</feature>
<evidence type="ECO:0000256" key="8">
    <source>
        <dbReference type="ARBA" id="ARBA00048741"/>
    </source>
</evidence>
<evidence type="ECO:0000256" key="2">
    <source>
        <dbReference type="ARBA" id="ARBA00005752"/>
    </source>
</evidence>
<reference evidence="13 14" key="1">
    <citation type="submission" date="2017-09" db="EMBL/GenBank/DDBJ databases">
        <title>Large-scale bioinformatics analysis of Bacillus genomes uncovers conserved roles of natural products in bacterial physiology.</title>
        <authorList>
            <consortium name="Agbiome Team Llc"/>
            <person name="Bleich R.M."/>
            <person name="Grubbs K.J."/>
            <person name="Santa Maria K.C."/>
            <person name="Allen S.E."/>
            <person name="Farag S."/>
            <person name="Shank E.A."/>
            <person name="Bowers A."/>
        </authorList>
    </citation>
    <scope>NUCLEOTIDE SEQUENCE [LARGE SCALE GENOMIC DNA]</scope>
    <source>
        <strain evidence="13 14">AFS009893</strain>
    </source>
</reference>
<dbReference type="InterPro" id="IPR014729">
    <property type="entry name" value="Rossmann-like_a/b/a_fold"/>
</dbReference>
<evidence type="ECO:0000256" key="7">
    <source>
        <dbReference type="ARBA" id="ARBA00022962"/>
    </source>
</evidence>
<evidence type="ECO:0000256" key="11">
    <source>
        <dbReference type="PIRSR" id="PIRSR001589-3"/>
    </source>
</evidence>
<evidence type="ECO:0000256" key="3">
    <source>
        <dbReference type="ARBA" id="ARBA00012737"/>
    </source>
</evidence>
<keyword evidence="6 9" id="KW-0061">Asparagine biosynthesis</keyword>
<dbReference type="SUPFAM" id="SSF56235">
    <property type="entry name" value="N-terminal nucleophile aminohydrolases (Ntn hydrolases)"/>
    <property type="match status" value="1"/>
</dbReference>
<keyword evidence="9" id="KW-0028">Amino-acid biosynthesis</keyword>
<dbReference type="GO" id="GO:0005524">
    <property type="term" value="F:ATP binding"/>
    <property type="evidence" value="ECO:0007669"/>
    <property type="project" value="UniProtKB-KW"/>
</dbReference>
<accession>A0A2B5RXH6</accession>
<dbReference type="AlphaFoldDB" id="A0A2B5RXH6"/>
<feature type="binding site" evidence="10">
    <location>
        <position position="293"/>
    </location>
    <ligand>
        <name>ATP</name>
        <dbReference type="ChEBI" id="CHEBI:30616"/>
    </ligand>
</feature>
<dbReference type="CDD" id="cd00712">
    <property type="entry name" value="AsnB"/>
    <property type="match status" value="1"/>
</dbReference>
<dbReference type="SUPFAM" id="SSF52402">
    <property type="entry name" value="Adenine nucleotide alpha hydrolases-like"/>
    <property type="match status" value="1"/>
</dbReference>
<comment type="catalytic activity">
    <reaction evidence="8">
        <text>L-aspartate + L-glutamine + ATP + H2O = L-asparagine + L-glutamate + AMP + diphosphate + H(+)</text>
        <dbReference type="Rhea" id="RHEA:12228"/>
        <dbReference type="ChEBI" id="CHEBI:15377"/>
        <dbReference type="ChEBI" id="CHEBI:15378"/>
        <dbReference type="ChEBI" id="CHEBI:29985"/>
        <dbReference type="ChEBI" id="CHEBI:29991"/>
        <dbReference type="ChEBI" id="CHEBI:30616"/>
        <dbReference type="ChEBI" id="CHEBI:33019"/>
        <dbReference type="ChEBI" id="CHEBI:58048"/>
        <dbReference type="ChEBI" id="CHEBI:58359"/>
        <dbReference type="ChEBI" id="CHEBI:456215"/>
        <dbReference type="EC" id="6.3.5.4"/>
    </reaction>
</comment>
<name>A0A2B5RXH6_9BACI</name>
<keyword evidence="4 10" id="KW-0547">Nucleotide-binding</keyword>
<dbReference type="PANTHER" id="PTHR43284">
    <property type="entry name" value="ASPARAGINE SYNTHETASE (GLUTAMINE-HYDROLYZING)"/>
    <property type="match status" value="1"/>
</dbReference>
<evidence type="ECO:0000259" key="12">
    <source>
        <dbReference type="PROSITE" id="PS51278"/>
    </source>
</evidence>
<dbReference type="NCBIfam" id="TIGR01536">
    <property type="entry name" value="asn_synth_AEB"/>
    <property type="match status" value="1"/>
</dbReference>
<proteinExistence type="inferred from homology"/>
<dbReference type="InterPro" id="IPR006426">
    <property type="entry name" value="Asn_synth_AEB"/>
</dbReference>
<dbReference type="GO" id="GO:0006529">
    <property type="term" value="P:asparagine biosynthetic process"/>
    <property type="evidence" value="ECO:0007669"/>
    <property type="project" value="UniProtKB-KW"/>
</dbReference>
<dbReference type="InterPro" id="IPR051786">
    <property type="entry name" value="ASN_synthetase/amidase"/>
</dbReference>
<sequence length="617" mass="70939">MCGVSGVLDMNQGNRIERHVIYNMASAIQHRGPDDTGYYIDKNLALSFNRLSIIDLSGGHQPLTNEDGSIVLVCNGEIFNYLELREQLKIKGHIFKTSTDIEVIIHLYEEYGVDFLNMLNGQFAFFLFDKKKNSALCARDHVGIAPFFYTVVDGLFIFASEIKAILEHPAVRREVDLVGLDQTLTFPSLVSPQTMFRNIRSLPSGNFLTIKNMDEIKVHEYWDLIYPQSDYSYIKTEDDYLEMVSHLLSESVKLRLQSDVPVGFYISGGLDSSIIGALAASIANQSTLHSFSVDFTNNTYSEGRFQKLMSSHINTRHINRLCSINDVNRNLEKAVFHSECILKETYDTASLMLSEAASENGIKVILTGEGADELFAGYMSYKFDKMRNLDKRGGIESQESYYRKKLWGDENLFYERDYYSYEQIRRDLYSDELKNHFEDFNCLNYPTINKERVSNIDPLHKRSYIDFKIRLADHLLSDHGDRVAFAHGVEARYPFLDKDLIECVRFIPPHLKLNGLDGKYILKRLAEPLVPKEIIKRPKTPFAAPGSPEILKLNTEYINDILSYDTIKRQGFFNPDMIESLKKKYVSDKFQLNIPYDDDFLICVITFGILLEKFNLK</sequence>
<dbReference type="Proteomes" id="UP000219775">
    <property type="component" value="Unassembled WGS sequence"/>
</dbReference>
<evidence type="ECO:0000256" key="5">
    <source>
        <dbReference type="ARBA" id="ARBA00022840"/>
    </source>
</evidence>
<dbReference type="EMBL" id="NUDP01000089">
    <property type="protein sequence ID" value="PEM66571.1"/>
    <property type="molecule type" value="Genomic_DNA"/>
</dbReference>
<keyword evidence="7 9" id="KW-0315">Glutamine amidotransferase</keyword>
<dbReference type="InterPro" id="IPR029055">
    <property type="entry name" value="Ntn_hydrolases_N"/>
</dbReference>
<evidence type="ECO:0000313" key="14">
    <source>
        <dbReference type="Proteomes" id="UP000219775"/>
    </source>
</evidence>
<dbReference type="EC" id="6.3.5.4" evidence="3"/>
<dbReference type="CDD" id="cd01991">
    <property type="entry name" value="Asn_synthase_B_C"/>
    <property type="match status" value="1"/>
</dbReference>
<organism evidence="13 14">
    <name type="scientific">Bacillus pseudomycoides</name>
    <dbReference type="NCBI Taxonomy" id="64104"/>
    <lineage>
        <taxon>Bacteria</taxon>
        <taxon>Bacillati</taxon>
        <taxon>Bacillota</taxon>
        <taxon>Bacilli</taxon>
        <taxon>Bacillales</taxon>
        <taxon>Bacillaceae</taxon>
        <taxon>Bacillus</taxon>
        <taxon>Bacillus cereus group</taxon>
    </lineage>
</organism>
<feature type="domain" description="Glutamine amidotransferase type-2" evidence="12">
    <location>
        <begin position="2"/>
        <end position="213"/>
    </location>
</feature>
<comment type="caution">
    <text evidence="13">The sequence shown here is derived from an EMBL/GenBank/DDBJ whole genome shotgun (WGS) entry which is preliminary data.</text>
</comment>
<dbReference type="Pfam" id="PF13537">
    <property type="entry name" value="GATase_7"/>
    <property type="match status" value="1"/>
</dbReference>
<dbReference type="PIRSF" id="PIRSF001589">
    <property type="entry name" value="Asn_synthetase_glu-h"/>
    <property type="match status" value="1"/>
</dbReference>
<evidence type="ECO:0000256" key="10">
    <source>
        <dbReference type="PIRSR" id="PIRSR001589-2"/>
    </source>
</evidence>
<comment type="similarity">
    <text evidence="2">Belongs to the asparagine synthetase family.</text>
</comment>
<dbReference type="PANTHER" id="PTHR43284:SF1">
    <property type="entry name" value="ASPARAGINE SYNTHETASE"/>
    <property type="match status" value="1"/>
</dbReference>
<dbReference type="RefSeq" id="WP_097969592.1">
    <property type="nucleotide sequence ID" value="NZ_NUBH01000063.1"/>
</dbReference>
<keyword evidence="5 10" id="KW-0067">ATP-binding</keyword>
<feature type="active site" description="For GATase activity" evidence="9">
    <location>
        <position position="2"/>
    </location>
</feature>
<protein>
    <recommendedName>
        <fullName evidence="3">asparagine synthase (glutamine-hydrolyzing)</fullName>
        <ecNumber evidence="3">6.3.5.4</ecNumber>
    </recommendedName>
</protein>
<dbReference type="InterPro" id="IPR033738">
    <property type="entry name" value="AsnB_N"/>
</dbReference>
<dbReference type="InterPro" id="IPR017932">
    <property type="entry name" value="GATase_2_dom"/>
</dbReference>
<evidence type="ECO:0000256" key="4">
    <source>
        <dbReference type="ARBA" id="ARBA00022741"/>
    </source>
</evidence>